<dbReference type="Proteomes" id="UP000821837">
    <property type="component" value="Unassembled WGS sequence"/>
</dbReference>
<protein>
    <recommendedName>
        <fullName evidence="3">Tick transposon</fullName>
    </recommendedName>
</protein>
<proteinExistence type="predicted"/>
<gene>
    <name evidence="1" type="ORF">HPB52_021729</name>
</gene>
<name>A0A9D4Q8H2_RHISA</name>
<dbReference type="EMBL" id="JABSTV010001248">
    <property type="protein sequence ID" value="KAH7969761.1"/>
    <property type="molecule type" value="Genomic_DNA"/>
</dbReference>
<sequence>MRNLTTIRRFAQRSLDAVAPFVKAIELIVSITKRETLLLYTRAATRRAIRRLVVGDRPIPWSKALQYRRLRTDCCLTRIPAAKLATFKATRVHTAQCKLLSRDQGCTPSLALQLYEAAPGAVWYHTVGSIRKGNTHGTSCDTRASCPWLPLWRRHTRAASCRSSLLGARRLCLPSAITEPAIFTDGTDQPRDVQLELENRSEKRTPACELHQSAAVKINDRLRGHLLVYVDGTTSEPNSAAAACIIPMTRTTIRCLTLFHASSTAAASAGLHLAADYLAATTPQLPVAILCDSRPALQALPLPDRAAFTMGLLHTKVTAIAASGVCLSLHWLPSHVDR</sequence>
<reference evidence="1" key="2">
    <citation type="submission" date="2021-09" db="EMBL/GenBank/DDBJ databases">
        <authorList>
            <person name="Jia N."/>
            <person name="Wang J."/>
            <person name="Shi W."/>
            <person name="Du L."/>
            <person name="Sun Y."/>
            <person name="Zhan W."/>
            <person name="Jiang J."/>
            <person name="Wang Q."/>
            <person name="Zhang B."/>
            <person name="Ji P."/>
            <person name="Sakyi L.B."/>
            <person name="Cui X."/>
            <person name="Yuan T."/>
            <person name="Jiang B."/>
            <person name="Yang W."/>
            <person name="Lam T.T.-Y."/>
            <person name="Chang Q."/>
            <person name="Ding S."/>
            <person name="Wang X."/>
            <person name="Zhu J."/>
            <person name="Ruan X."/>
            <person name="Zhao L."/>
            <person name="Wei J."/>
            <person name="Que T."/>
            <person name="Du C."/>
            <person name="Cheng J."/>
            <person name="Dai P."/>
            <person name="Han X."/>
            <person name="Huang E."/>
            <person name="Gao Y."/>
            <person name="Liu J."/>
            <person name="Shao H."/>
            <person name="Ye R."/>
            <person name="Li L."/>
            <person name="Wei W."/>
            <person name="Wang X."/>
            <person name="Wang C."/>
            <person name="Huo Q."/>
            <person name="Li W."/>
            <person name="Guo W."/>
            <person name="Chen H."/>
            <person name="Chen S."/>
            <person name="Zhou L."/>
            <person name="Zhou L."/>
            <person name="Ni X."/>
            <person name="Tian J."/>
            <person name="Zhou Y."/>
            <person name="Sheng Y."/>
            <person name="Liu T."/>
            <person name="Pan Y."/>
            <person name="Xia L."/>
            <person name="Li J."/>
            <person name="Zhao F."/>
            <person name="Cao W."/>
        </authorList>
    </citation>
    <scope>NUCLEOTIDE SEQUENCE</scope>
    <source>
        <strain evidence="1">Rsan-2018</strain>
        <tissue evidence="1">Larvae</tissue>
    </source>
</reference>
<comment type="caution">
    <text evidence="1">The sequence shown here is derived from an EMBL/GenBank/DDBJ whole genome shotgun (WGS) entry which is preliminary data.</text>
</comment>
<evidence type="ECO:0008006" key="3">
    <source>
        <dbReference type="Google" id="ProtNLM"/>
    </source>
</evidence>
<dbReference type="AlphaFoldDB" id="A0A9D4Q8H2"/>
<keyword evidence="2" id="KW-1185">Reference proteome</keyword>
<organism evidence="1 2">
    <name type="scientific">Rhipicephalus sanguineus</name>
    <name type="common">Brown dog tick</name>
    <name type="synonym">Ixodes sanguineus</name>
    <dbReference type="NCBI Taxonomy" id="34632"/>
    <lineage>
        <taxon>Eukaryota</taxon>
        <taxon>Metazoa</taxon>
        <taxon>Ecdysozoa</taxon>
        <taxon>Arthropoda</taxon>
        <taxon>Chelicerata</taxon>
        <taxon>Arachnida</taxon>
        <taxon>Acari</taxon>
        <taxon>Parasitiformes</taxon>
        <taxon>Ixodida</taxon>
        <taxon>Ixodoidea</taxon>
        <taxon>Ixodidae</taxon>
        <taxon>Rhipicephalinae</taxon>
        <taxon>Rhipicephalus</taxon>
        <taxon>Rhipicephalus</taxon>
    </lineage>
</organism>
<dbReference type="VEuPathDB" id="VectorBase:RSAN_048679"/>
<reference evidence="1" key="1">
    <citation type="journal article" date="2020" name="Cell">
        <title>Large-Scale Comparative Analyses of Tick Genomes Elucidate Their Genetic Diversity and Vector Capacities.</title>
        <authorList>
            <consortium name="Tick Genome and Microbiome Consortium (TIGMIC)"/>
            <person name="Jia N."/>
            <person name="Wang J."/>
            <person name="Shi W."/>
            <person name="Du L."/>
            <person name="Sun Y."/>
            <person name="Zhan W."/>
            <person name="Jiang J.F."/>
            <person name="Wang Q."/>
            <person name="Zhang B."/>
            <person name="Ji P."/>
            <person name="Bell-Sakyi L."/>
            <person name="Cui X.M."/>
            <person name="Yuan T.T."/>
            <person name="Jiang B.G."/>
            <person name="Yang W.F."/>
            <person name="Lam T.T."/>
            <person name="Chang Q.C."/>
            <person name="Ding S.J."/>
            <person name="Wang X.J."/>
            <person name="Zhu J.G."/>
            <person name="Ruan X.D."/>
            <person name="Zhao L."/>
            <person name="Wei J.T."/>
            <person name="Ye R.Z."/>
            <person name="Que T.C."/>
            <person name="Du C.H."/>
            <person name="Zhou Y.H."/>
            <person name="Cheng J.X."/>
            <person name="Dai P.F."/>
            <person name="Guo W.B."/>
            <person name="Han X.H."/>
            <person name="Huang E.J."/>
            <person name="Li L.F."/>
            <person name="Wei W."/>
            <person name="Gao Y.C."/>
            <person name="Liu J.Z."/>
            <person name="Shao H.Z."/>
            <person name="Wang X."/>
            <person name="Wang C.C."/>
            <person name="Yang T.C."/>
            <person name="Huo Q.B."/>
            <person name="Li W."/>
            <person name="Chen H.Y."/>
            <person name="Chen S.E."/>
            <person name="Zhou L.G."/>
            <person name="Ni X.B."/>
            <person name="Tian J.H."/>
            <person name="Sheng Y."/>
            <person name="Liu T."/>
            <person name="Pan Y.S."/>
            <person name="Xia L.Y."/>
            <person name="Li J."/>
            <person name="Zhao F."/>
            <person name="Cao W.C."/>
        </authorList>
    </citation>
    <scope>NUCLEOTIDE SEQUENCE</scope>
    <source>
        <strain evidence="1">Rsan-2018</strain>
    </source>
</reference>
<evidence type="ECO:0000313" key="1">
    <source>
        <dbReference type="EMBL" id="KAH7969761.1"/>
    </source>
</evidence>
<accession>A0A9D4Q8H2</accession>
<evidence type="ECO:0000313" key="2">
    <source>
        <dbReference type="Proteomes" id="UP000821837"/>
    </source>
</evidence>
<dbReference type="VEuPathDB" id="VectorBase:RSAN_035899"/>